<evidence type="ECO:0000259" key="2">
    <source>
        <dbReference type="PROSITE" id="PS50041"/>
    </source>
</evidence>
<protein>
    <recommendedName>
        <fullName evidence="2">C-type lectin domain-containing protein</fullName>
    </recommendedName>
</protein>
<sequence>DPLLLFWIGLRNTDRTFRWVDGSPDSVGFLNREDCVEMNLRDPVEASWNDAPCGQHRRWLCEKDPRVC</sequence>
<dbReference type="Pfam" id="PF00059">
    <property type="entry name" value="Lectin_C"/>
    <property type="match status" value="1"/>
</dbReference>
<dbReference type="InterPro" id="IPR016187">
    <property type="entry name" value="CTDL_fold"/>
</dbReference>
<dbReference type="Gene3D" id="3.10.100.10">
    <property type="entry name" value="Mannose-Binding Protein A, subunit A"/>
    <property type="match status" value="1"/>
</dbReference>
<dbReference type="GeneTree" id="ENSGT00940000180132"/>
<dbReference type="InterPro" id="IPR018378">
    <property type="entry name" value="C-type_lectin_CS"/>
</dbReference>
<reference evidence="3" key="2">
    <citation type="submission" date="2025-08" db="UniProtKB">
        <authorList>
            <consortium name="Ensembl"/>
        </authorList>
    </citation>
    <scope>IDENTIFICATION</scope>
</reference>
<dbReference type="AlphaFoldDB" id="A0A8D3B6R8"/>
<evidence type="ECO:0000313" key="4">
    <source>
        <dbReference type="Proteomes" id="UP000694558"/>
    </source>
</evidence>
<dbReference type="PROSITE" id="PS50041">
    <property type="entry name" value="C_TYPE_LECTIN_2"/>
    <property type="match status" value="1"/>
</dbReference>
<reference evidence="3" key="1">
    <citation type="submission" date="2023-05" db="EMBL/GenBank/DDBJ databases">
        <title>High-quality long-read genome of Scophthalmus maximus.</title>
        <authorList>
            <person name="Lien S."/>
            <person name="Martinez P."/>
        </authorList>
    </citation>
    <scope>NUCLEOTIDE SEQUENCE [LARGE SCALE GENOMIC DNA]</scope>
</reference>
<evidence type="ECO:0000313" key="3">
    <source>
        <dbReference type="Ensembl" id="ENSSMAP00000029382.2"/>
    </source>
</evidence>
<accession>A0A8D3B6R8</accession>
<proteinExistence type="predicted"/>
<organism evidence="3 4">
    <name type="scientific">Scophthalmus maximus</name>
    <name type="common">Turbot</name>
    <name type="synonym">Psetta maxima</name>
    <dbReference type="NCBI Taxonomy" id="52904"/>
    <lineage>
        <taxon>Eukaryota</taxon>
        <taxon>Metazoa</taxon>
        <taxon>Chordata</taxon>
        <taxon>Craniata</taxon>
        <taxon>Vertebrata</taxon>
        <taxon>Euteleostomi</taxon>
        <taxon>Actinopterygii</taxon>
        <taxon>Neopterygii</taxon>
        <taxon>Teleostei</taxon>
        <taxon>Neoteleostei</taxon>
        <taxon>Acanthomorphata</taxon>
        <taxon>Carangaria</taxon>
        <taxon>Pleuronectiformes</taxon>
        <taxon>Pleuronectoidei</taxon>
        <taxon>Scophthalmidae</taxon>
        <taxon>Scophthalmus</taxon>
    </lineage>
</organism>
<name>A0A8D3B6R8_SCOMX</name>
<evidence type="ECO:0000256" key="1">
    <source>
        <dbReference type="ARBA" id="ARBA00023157"/>
    </source>
</evidence>
<feature type="domain" description="C-type lectin" evidence="2">
    <location>
        <begin position="6"/>
        <end position="62"/>
    </location>
</feature>
<dbReference type="InterPro" id="IPR050111">
    <property type="entry name" value="C-type_lectin/snaclec_domain"/>
</dbReference>
<dbReference type="PANTHER" id="PTHR22803">
    <property type="entry name" value="MANNOSE, PHOSPHOLIPASE, LECTIN RECEPTOR RELATED"/>
    <property type="match status" value="1"/>
</dbReference>
<dbReference type="PROSITE" id="PS00615">
    <property type="entry name" value="C_TYPE_LECTIN_1"/>
    <property type="match status" value="1"/>
</dbReference>
<dbReference type="Ensembl" id="ENSSMAT00000029745.2">
    <property type="protein sequence ID" value="ENSSMAP00000029382.2"/>
    <property type="gene ID" value="ENSSMAG00000017992.2"/>
</dbReference>
<dbReference type="InterPro" id="IPR016186">
    <property type="entry name" value="C-type_lectin-like/link_sf"/>
</dbReference>
<dbReference type="SUPFAM" id="SSF56436">
    <property type="entry name" value="C-type lectin-like"/>
    <property type="match status" value="1"/>
</dbReference>
<dbReference type="Proteomes" id="UP000694558">
    <property type="component" value="Chromosome 8"/>
</dbReference>
<keyword evidence="1" id="KW-1015">Disulfide bond</keyword>
<dbReference type="InterPro" id="IPR001304">
    <property type="entry name" value="C-type_lectin-like"/>
</dbReference>